<dbReference type="EMBL" id="JAOBYN010000001">
    <property type="protein sequence ID" value="MDH1053171.1"/>
    <property type="molecule type" value="Genomic_DNA"/>
</dbReference>
<evidence type="ECO:0000256" key="16">
    <source>
        <dbReference type="ARBA" id="ARBA00047570"/>
    </source>
</evidence>
<protein>
    <recommendedName>
        <fullName evidence="15">Peroxisomal trans-2-enoyl-CoA reductase</fullName>
        <ecNumber evidence="14">1.3.1.38</ecNumber>
    </recommendedName>
</protein>
<evidence type="ECO:0000256" key="6">
    <source>
        <dbReference type="ARBA" id="ARBA00022832"/>
    </source>
</evidence>
<keyword evidence="4" id="KW-0444">Lipid biosynthesis</keyword>
<comment type="catalytic activity">
    <reaction evidence="17">
        <text>(2E)-tetradecenoyl-CoA + NADPH + H(+) = tetradecanoyl-CoA + NADP(+)</text>
        <dbReference type="Rhea" id="RHEA:44968"/>
        <dbReference type="ChEBI" id="CHEBI:15378"/>
        <dbReference type="ChEBI" id="CHEBI:57385"/>
        <dbReference type="ChEBI" id="CHEBI:57783"/>
        <dbReference type="ChEBI" id="CHEBI:58349"/>
        <dbReference type="ChEBI" id="CHEBI:61405"/>
    </reaction>
    <physiologicalReaction direction="left-to-right" evidence="17">
        <dbReference type="Rhea" id="RHEA:44969"/>
    </physiologicalReaction>
</comment>
<evidence type="ECO:0000313" key="23">
    <source>
        <dbReference type="EMBL" id="MDH1053171.1"/>
    </source>
</evidence>
<comment type="catalytic activity">
    <reaction evidence="20">
        <text>(2E)-decenoyl-CoA + NADPH + H(+) = decanoyl-CoA + NADP(+)</text>
        <dbReference type="Rhea" id="RHEA:44960"/>
        <dbReference type="ChEBI" id="CHEBI:15378"/>
        <dbReference type="ChEBI" id="CHEBI:57783"/>
        <dbReference type="ChEBI" id="CHEBI:58349"/>
        <dbReference type="ChEBI" id="CHEBI:61406"/>
        <dbReference type="ChEBI" id="CHEBI:61430"/>
    </reaction>
    <physiologicalReaction direction="left-to-right" evidence="20">
        <dbReference type="Rhea" id="RHEA:44961"/>
    </physiologicalReaction>
</comment>
<organism evidence="23 24">
    <name type="scientific">Aquipseudomonas alcaligenes</name>
    <name type="common">Pseudomonas alcaligenes</name>
    <dbReference type="NCBI Taxonomy" id="43263"/>
    <lineage>
        <taxon>Bacteria</taxon>
        <taxon>Pseudomonadati</taxon>
        <taxon>Pseudomonadota</taxon>
        <taxon>Gammaproteobacteria</taxon>
        <taxon>Pseudomonadales</taxon>
        <taxon>Pseudomonadaceae</taxon>
        <taxon>Aquipseudomonas</taxon>
    </lineage>
</organism>
<comment type="catalytic activity">
    <reaction evidence="21">
        <text>(2E)-octenoyl-CoA + NADPH + H(+) = octanoyl-CoA + NADP(+)</text>
        <dbReference type="Rhea" id="RHEA:44952"/>
        <dbReference type="ChEBI" id="CHEBI:15378"/>
        <dbReference type="ChEBI" id="CHEBI:57386"/>
        <dbReference type="ChEBI" id="CHEBI:57783"/>
        <dbReference type="ChEBI" id="CHEBI:58349"/>
        <dbReference type="ChEBI" id="CHEBI:62242"/>
    </reaction>
    <physiologicalReaction direction="left-to-right" evidence="21">
        <dbReference type="Rhea" id="RHEA:44953"/>
    </physiologicalReaction>
</comment>
<name>A0AA42MWQ3_AQUAC</name>
<evidence type="ECO:0000256" key="11">
    <source>
        <dbReference type="ARBA" id="ARBA00023160"/>
    </source>
</evidence>
<feature type="domain" description="Ketoreductase" evidence="22">
    <location>
        <begin position="15"/>
        <end position="197"/>
    </location>
</feature>
<evidence type="ECO:0000256" key="21">
    <source>
        <dbReference type="ARBA" id="ARBA00049559"/>
    </source>
</evidence>
<comment type="catalytic activity">
    <reaction evidence="18">
        <text>(2E)-hexenoyl-CoA + NADPH + H(+) = hexanoyl-CoA + NADP(+)</text>
        <dbReference type="Rhea" id="RHEA:44956"/>
        <dbReference type="ChEBI" id="CHEBI:15378"/>
        <dbReference type="ChEBI" id="CHEBI:57783"/>
        <dbReference type="ChEBI" id="CHEBI:58349"/>
        <dbReference type="ChEBI" id="CHEBI:62077"/>
        <dbReference type="ChEBI" id="CHEBI:62620"/>
    </reaction>
    <physiologicalReaction direction="left-to-right" evidence="18">
        <dbReference type="Rhea" id="RHEA:44957"/>
    </physiologicalReaction>
</comment>
<dbReference type="PANTHER" id="PTHR24317">
    <property type="entry name" value="PEROXISOMAL TRANS-2-ENOYL-COA REDUCTASE"/>
    <property type="match status" value="1"/>
</dbReference>
<comment type="catalytic activity">
    <reaction evidence="19">
        <text>a (2E)-enoyl-CoA + NADPH + H(+) = a 2,3-saturated acyl-CoA + NADP(+)</text>
        <dbReference type="Rhea" id="RHEA:33763"/>
        <dbReference type="ChEBI" id="CHEBI:15378"/>
        <dbReference type="ChEBI" id="CHEBI:57783"/>
        <dbReference type="ChEBI" id="CHEBI:58349"/>
        <dbReference type="ChEBI" id="CHEBI:58856"/>
        <dbReference type="ChEBI" id="CHEBI:65111"/>
        <dbReference type="EC" id="1.3.1.38"/>
    </reaction>
    <physiologicalReaction direction="left-to-right" evidence="19">
        <dbReference type="Rhea" id="RHEA:33764"/>
    </physiologicalReaction>
</comment>
<evidence type="ECO:0000256" key="9">
    <source>
        <dbReference type="ARBA" id="ARBA00023098"/>
    </source>
</evidence>
<dbReference type="SMART" id="SM00822">
    <property type="entry name" value="PKS_KR"/>
    <property type="match status" value="1"/>
</dbReference>
<evidence type="ECO:0000256" key="20">
    <source>
        <dbReference type="ARBA" id="ARBA00049386"/>
    </source>
</evidence>
<evidence type="ECO:0000256" key="14">
    <source>
        <dbReference type="ARBA" id="ARBA00038849"/>
    </source>
</evidence>
<comment type="catalytic activity">
    <reaction evidence="16">
        <text>(2E)-dodecenoyl-CoA + NADPH + H(+) = dodecanoyl-CoA + NADP(+)</text>
        <dbReference type="Rhea" id="RHEA:44964"/>
        <dbReference type="ChEBI" id="CHEBI:15378"/>
        <dbReference type="ChEBI" id="CHEBI:57330"/>
        <dbReference type="ChEBI" id="CHEBI:57375"/>
        <dbReference type="ChEBI" id="CHEBI:57783"/>
        <dbReference type="ChEBI" id="CHEBI:58349"/>
    </reaction>
    <physiologicalReaction direction="left-to-right" evidence="16">
        <dbReference type="Rhea" id="RHEA:44965"/>
    </physiologicalReaction>
</comment>
<dbReference type="GO" id="GO:0019166">
    <property type="term" value="F:trans-2-enoyl-CoA reductase (NADPH) activity"/>
    <property type="evidence" value="ECO:0007669"/>
    <property type="project" value="UniProtKB-EC"/>
</dbReference>
<gene>
    <name evidence="23" type="ORF">N5C05_00180</name>
</gene>
<dbReference type="InterPro" id="IPR057326">
    <property type="entry name" value="KR_dom"/>
</dbReference>
<evidence type="ECO:0000256" key="2">
    <source>
        <dbReference type="ARBA" id="ARBA00005189"/>
    </source>
</evidence>
<dbReference type="GO" id="GO:0006633">
    <property type="term" value="P:fatty acid biosynthetic process"/>
    <property type="evidence" value="ECO:0007669"/>
    <property type="project" value="UniProtKB-KW"/>
</dbReference>
<evidence type="ECO:0000256" key="13">
    <source>
        <dbReference type="ARBA" id="ARBA00038622"/>
    </source>
</evidence>
<dbReference type="Gene3D" id="3.40.50.720">
    <property type="entry name" value="NAD(P)-binding Rossmann-like Domain"/>
    <property type="match status" value="1"/>
</dbReference>
<evidence type="ECO:0000256" key="15">
    <source>
        <dbReference type="ARBA" id="ARBA00041063"/>
    </source>
</evidence>
<keyword evidence="8" id="KW-0560">Oxidoreductase</keyword>
<comment type="subunit">
    <text evidence="13">Interacts with PEX5, probably required to target it into peroxisomes.</text>
</comment>
<keyword evidence="7" id="KW-0521">NADP</keyword>
<reference evidence="23" key="1">
    <citation type="submission" date="2022-09" db="EMBL/GenBank/DDBJ databases">
        <title>Intensive care unit water sources are persistently colonized with multi-drug resistant bacteria and are the site of extensive horizontal gene transfer of antibiotic resistance genes.</title>
        <authorList>
            <person name="Diorio-Toth L."/>
        </authorList>
    </citation>
    <scope>NUCLEOTIDE SEQUENCE</scope>
    <source>
        <strain evidence="23">GD03990</strain>
    </source>
</reference>
<dbReference type="InterPro" id="IPR002347">
    <property type="entry name" value="SDR_fam"/>
</dbReference>
<evidence type="ECO:0000256" key="1">
    <source>
        <dbReference type="ARBA" id="ARBA00004275"/>
    </source>
</evidence>
<keyword evidence="11" id="KW-0275">Fatty acid biosynthesis</keyword>
<dbReference type="RefSeq" id="WP_280052419.1">
    <property type="nucleotide sequence ID" value="NZ_JAOBYN010000001.1"/>
</dbReference>
<evidence type="ECO:0000256" key="12">
    <source>
        <dbReference type="ARBA" id="ARBA00037124"/>
    </source>
</evidence>
<keyword evidence="5" id="KW-0597">Phosphoprotein</keyword>
<evidence type="ECO:0000256" key="8">
    <source>
        <dbReference type="ARBA" id="ARBA00023002"/>
    </source>
</evidence>
<dbReference type="SUPFAM" id="SSF51735">
    <property type="entry name" value="NAD(P)-binding Rossmann-fold domains"/>
    <property type="match status" value="1"/>
</dbReference>
<keyword evidence="9" id="KW-0443">Lipid metabolism</keyword>
<evidence type="ECO:0000256" key="10">
    <source>
        <dbReference type="ARBA" id="ARBA00023140"/>
    </source>
</evidence>
<evidence type="ECO:0000256" key="3">
    <source>
        <dbReference type="ARBA" id="ARBA00006484"/>
    </source>
</evidence>
<proteinExistence type="inferred from homology"/>
<evidence type="ECO:0000259" key="22">
    <source>
        <dbReference type="SMART" id="SM00822"/>
    </source>
</evidence>
<evidence type="ECO:0000313" key="24">
    <source>
        <dbReference type="Proteomes" id="UP001158730"/>
    </source>
</evidence>
<comment type="similarity">
    <text evidence="3">Belongs to the short-chain dehydrogenases/reductases (SDR) family.</text>
</comment>
<dbReference type="CDD" id="cd05369">
    <property type="entry name" value="TER_DECR_SDR_a"/>
    <property type="match status" value="1"/>
</dbReference>
<dbReference type="PRINTS" id="PR00081">
    <property type="entry name" value="GDHRDH"/>
</dbReference>
<sequence>MAYDSVFKPGLFAGQTVLVTGGGSGIGRCVAHELAYLGAHVVLVGRKLEKLESTCAEIIEDGGSASFKVCDIREEDAVKAMVAQVLAERERIHHLVNNAGGQFPAPLISINQKGFETVVRTNLVGGFLVAREVFTQSLCKHGGSIVNMLADMWGGMPGMGHSGAARAGMENFTKTAAFEWGHCNVRVNAVAPGWIASSGMDTYPESMKSMIRNLKEHVPLQRIGTESEVAAAIVFLLSPGANFINGNTIRIDGAASLGTRAWPLAKAKKNESYNGFHRAYMPDVFKE</sequence>
<dbReference type="AlphaFoldDB" id="A0AA42MWQ3"/>
<comment type="pathway">
    <text evidence="2">Lipid metabolism.</text>
</comment>
<dbReference type="EC" id="1.3.1.38" evidence="14"/>
<evidence type="ECO:0000256" key="7">
    <source>
        <dbReference type="ARBA" id="ARBA00022857"/>
    </source>
</evidence>
<evidence type="ECO:0000256" key="17">
    <source>
        <dbReference type="ARBA" id="ARBA00048686"/>
    </source>
</evidence>
<evidence type="ECO:0000256" key="18">
    <source>
        <dbReference type="ARBA" id="ARBA00049108"/>
    </source>
</evidence>
<dbReference type="PANTHER" id="PTHR24317:SF7">
    <property type="entry name" value="PEROXISOMAL TRANS-2-ENOYL-COA REDUCTASE"/>
    <property type="match status" value="1"/>
</dbReference>
<keyword evidence="6" id="KW-0276">Fatty acid metabolism</keyword>
<comment type="subcellular location">
    <subcellularLocation>
        <location evidence="1">Peroxisome</location>
    </subcellularLocation>
</comment>
<dbReference type="Proteomes" id="UP001158730">
    <property type="component" value="Unassembled WGS sequence"/>
</dbReference>
<accession>A0AA42MWQ3</accession>
<comment type="caution">
    <text evidence="23">The sequence shown here is derived from an EMBL/GenBank/DDBJ whole genome shotgun (WGS) entry which is preliminary data.</text>
</comment>
<evidence type="ECO:0000256" key="4">
    <source>
        <dbReference type="ARBA" id="ARBA00022516"/>
    </source>
</evidence>
<evidence type="ECO:0000256" key="5">
    <source>
        <dbReference type="ARBA" id="ARBA00022553"/>
    </source>
</evidence>
<dbReference type="Pfam" id="PF13561">
    <property type="entry name" value="adh_short_C2"/>
    <property type="match status" value="1"/>
</dbReference>
<dbReference type="InterPro" id="IPR052388">
    <property type="entry name" value="Peroxisomal_t2-enoyl-CoA_red"/>
</dbReference>
<dbReference type="FunFam" id="3.40.50.720:FF:000084">
    <property type="entry name" value="Short-chain dehydrogenase reductase"/>
    <property type="match status" value="1"/>
</dbReference>
<keyword evidence="10" id="KW-0576">Peroxisome</keyword>
<dbReference type="InterPro" id="IPR036291">
    <property type="entry name" value="NAD(P)-bd_dom_sf"/>
</dbReference>
<evidence type="ECO:0000256" key="19">
    <source>
        <dbReference type="ARBA" id="ARBA00049251"/>
    </source>
</evidence>
<comment type="function">
    <text evidence="12">Participates in chain elongation of fatty acids. Catalyzes the reduction of trans-2-enoyl-CoAs of varying chain lengths from 6:1 to 16:1, having maximum activity with 10:1 CoA. Has no 2,4-dienoyl-CoA reductase activity.</text>
</comment>